<dbReference type="Pfam" id="PF14594">
    <property type="entry name" value="Sipho_Gp37"/>
    <property type="match status" value="1"/>
</dbReference>
<gene>
    <name evidence="2" type="ORF">I0C86_41510</name>
</gene>
<proteinExistence type="predicted"/>
<evidence type="ECO:0000313" key="3">
    <source>
        <dbReference type="Proteomes" id="UP000638560"/>
    </source>
</evidence>
<evidence type="ECO:0000313" key="2">
    <source>
        <dbReference type="EMBL" id="MBF9135331.1"/>
    </source>
</evidence>
<protein>
    <submittedName>
        <fullName evidence="2">Siphovirus ReqiPepy6 Gp37-like family protein</fullName>
    </submittedName>
</protein>
<dbReference type="EMBL" id="JADPUN010000422">
    <property type="protein sequence ID" value="MBF9135331.1"/>
    <property type="molecule type" value="Genomic_DNA"/>
</dbReference>
<name>A0ABS0HAL1_9ACTN</name>
<feature type="domain" description="Gp28/Gp37-like" evidence="1">
    <location>
        <begin position="5"/>
        <end position="354"/>
    </location>
</feature>
<dbReference type="InterPro" id="IPR029432">
    <property type="entry name" value="Gp28/Gp37-like_dom"/>
</dbReference>
<sequence>MAITVLVTDANLAVVGDPIVCWMSVDCTARFNAVGSGVLTVPAYPWIREQIQASHRVVVIRDRRIFLAGPIEQTTVEQSDDGENSGIGTLTVDFADDLAWVAARITFPNPAQEPDDWLVDDWTATSVNAEQILHNLVNLNAGPGALAARRVPALTLGDLQGIGNTITMTTRLEPLVEVLRRVASNGGGLGFRTRQVGNTIEFQTYQPQDLSGEVRFGFGLGNLRHLAYERSAPTATTVLVGGQGEGTARFVTSRTNTIGETVWGRTEKLVARSGDDAIGELEQAGDEALVEEAETVRLQSSAWDTDTQRYPDDYDLGARVSIQVGPGEEVSDLVRLVHLQAWATAGELVSAMVGSQEASNDPQWVQRMRALDRRLGHLERITAPTSA</sequence>
<reference evidence="2 3" key="1">
    <citation type="submission" date="2020-11" db="EMBL/GenBank/DDBJ databases">
        <title>A novel isolate from a Black sea contaminated sediment with potential to produce alkanes: Plantactinospora alkalitolerans sp. nov.</title>
        <authorList>
            <person name="Carro L."/>
            <person name="Veyisoglu A."/>
            <person name="Guven K."/>
            <person name="Schumann P."/>
            <person name="Klenk H.-P."/>
            <person name="Sahin N."/>
        </authorList>
    </citation>
    <scope>NUCLEOTIDE SEQUENCE [LARGE SCALE GENOMIC DNA]</scope>
    <source>
        <strain evidence="2 3">S1510</strain>
    </source>
</reference>
<evidence type="ECO:0000259" key="1">
    <source>
        <dbReference type="Pfam" id="PF14594"/>
    </source>
</evidence>
<dbReference type="Proteomes" id="UP000638560">
    <property type="component" value="Unassembled WGS sequence"/>
</dbReference>
<comment type="caution">
    <text evidence="2">The sequence shown here is derived from an EMBL/GenBank/DDBJ whole genome shotgun (WGS) entry which is preliminary data.</text>
</comment>
<accession>A0ABS0HAL1</accession>
<organism evidence="2 3">
    <name type="scientific">Plantactinospora alkalitolerans</name>
    <dbReference type="NCBI Taxonomy" id="2789879"/>
    <lineage>
        <taxon>Bacteria</taxon>
        <taxon>Bacillati</taxon>
        <taxon>Actinomycetota</taxon>
        <taxon>Actinomycetes</taxon>
        <taxon>Micromonosporales</taxon>
        <taxon>Micromonosporaceae</taxon>
        <taxon>Plantactinospora</taxon>
    </lineage>
</organism>
<keyword evidence="3" id="KW-1185">Reference proteome</keyword>